<accession>A0A8T0GA29</accession>
<comment type="caution">
    <text evidence="1">The sequence shown here is derived from an EMBL/GenBank/DDBJ whole genome shotgun (WGS) entry which is preliminary data.</text>
</comment>
<sequence>MMGAYIDVHSEEFFIINAARLHSYDHQRGQHHP</sequence>
<reference evidence="1" key="1">
    <citation type="submission" date="2020-06" db="EMBL/GenBank/DDBJ databases">
        <title>WGS assembly of Ceratodon purpureus strain R40.</title>
        <authorList>
            <person name="Carey S.B."/>
            <person name="Jenkins J."/>
            <person name="Shu S."/>
            <person name="Lovell J.T."/>
            <person name="Sreedasyam A."/>
            <person name="Maumus F."/>
            <person name="Tiley G.P."/>
            <person name="Fernandez-Pozo N."/>
            <person name="Barry K."/>
            <person name="Chen C."/>
            <person name="Wang M."/>
            <person name="Lipzen A."/>
            <person name="Daum C."/>
            <person name="Saski C.A."/>
            <person name="Payton A.C."/>
            <person name="Mcbreen J.C."/>
            <person name="Conrad R.E."/>
            <person name="Kollar L.M."/>
            <person name="Olsson S."/>
            <person name="Huttunen S."/>
            <person name="Landis J.B."/>
            <person name="Wickett N.J."/>
            <person name="Johnson M.G."/>
            <person name="Rensing S.A."/>
            <person name="Grimwood J."/>
            <person name="Schmutz J."/>
            <person name="Mcdaniel S.F."/>
        </authorList>
    </citation>
    <scope>NUCLEOTIDE SEQUENCE</scope>
    <source>
        <strain evidence="1">R40</strain>
    </source>
</reference>
<keyword evidence="2" id="KW-1185">Reference proteome</keyword>
<organism evidence="1 2">
    <name type="scientific">Ceratodon purpureus</name>
    <name type="common">Fire moss</name>
    <name type="synonym">Dicranum purpureum</name>
    <dbReference type="NCBI Taxonomy" id="3225"/>
    <lineage>
        <taxon>Eukaryota</taxon>
        <taxon>Viridiplantae</taxon>
        <taxon>Streptophyta</taxon>
        <taxon>Embryophyta</taxon>
        <taxon>Bryophyta</taxon>
        <taxon>Bryophytina</taxon>
        <taxon>Bryopsida</taxon>
        <taxon>Dicranidae</taxon>
        <taxon>Pseudoditrichales</taxon>
        <taxon>Ditrichaceae</taxon>
        <taxon>Ceratodon</taxon>
    </lineage>
</organism>
<evidence type="ECO:0000313" key="1">
    <source>
        <dbReference type="EMBL" id="KAG0555224.1"/>
    </source>
</evidence>
<dbReference type="AlphaFoldDB" id="A0A8T0GA29"/>
<evidence type="ECO:0000313" key="2">
    <source>
        <dbReference type="Proteomes" id="UP000822688"/>
    </source>
</evidence>
<gene>
    <name evidence="1" type="ORF">KC19_12G153300</name>
</gene>
<name>A0A8T0GA29_CERPU</name>
<protein>
    <submittedName>
        <fullName evidence="1">Uncharacterized protein</fullName>
    </submittedName>
</protein>
<proteinExistence type="predicted"/>
<dbReference type="Proteomes" id="UP000822688">
    <property type="component" value="Chromosome 12"/>
</dbReference>
<dbReference type="EMBL" id="CM026433">
    <property type="protein sequence ID" value="KAG0555224.1"/>
    <property type="molecule type" value="Genomic_DNA"/>
</dbReference>